<organism evidence="1 2">
    <name type="scientific">Bursaphelenchus xylophilus</name>
    <name type="common">Pinewood nematode worm</name>
    <name type="synonym">Aphelenchoides xylophilus</name>
    <dbReference type="NCBI Taxonomy" id="6326"/>
    <lineage>
        <taxon>Eukaryota</taxon>
        <taxon>Metazoa</taxon>
        <taxon>Ecdysozoa</taxon>
        <taxon>Nematoda</taxon>
        <taxon>Chromadorea</taxon>
        <taxon>Rhabditida</taxon>
        <taxon>Tylenchina</taxon>
        <taxon>Tylenchomorpha</taxon>
        <taxon>Aphelenchoidea</taxon>
        <taxon>Aphelenchoididae</taxon>
        <taxon>Bursaphelenchus</taxon>
    </lineage>
</organism>
<dbReference type="WBParaSite" id="BXY_1471200.1">
    <property type="protein sequence ID" value="BXY_1471200.1"/>
    <property type="gene ID" value="BXY_1471200"/>
</dbReference>
<proteinExistence type="predicted"/>
<accession>A0A1I7SNS2</accession>
<reference evidence="2" key="1">
    <citation type="submission" date="2016-11" db="UniProtKB">
        <authorList>
            <consortium name="WormBaseParasite"/>
        </authorList>
    </citation>
    <scope>IDENTIFICATION</scope>
</reference>
<evidence type="ECO:0000313" key="2">
    <source>
        <dbReference type="WBParaSite" id="BXY_1471200.1"/>
    </source>
</evidence>
<evidence type="ECO:0000313" key="1">
    <source>
        <dbReference type="Proteomes" id="UP000095284"/>
    </source>
</evidence>
<dbReference type="AlphaFoldDB" id="A0A1I7SNS2"/>
<sequence length="68" mass="7710">MDYKNGGSRRIPLTLLFSFSSVAAPWINDDGRLCDENAGEVALDVQRVRWSAASVRRAQGVRFQRRQN</sequence>
<dbReference type="Proteomes" id="UP000095284">
    <property type="component" value="Unplaced"/>
</dbReference>
<protein>
    <submittedName>
        <fullName evidence="2">Secreted protein</fullName>
    </submittedName>
</protein>
<name>A0A1I7SNS2_BURXY</name>